<organism evidence="2 3">
    <name type="scientific">Rotaria sordida</name>
    <dbReference type="NCBI Taxonomy" id="392033"/>
    <lineage>
        <taxon>Eukaryota</taxon>
        <taxon>Metazoa</taxon>
        <taxon>Spiralia</taxon>
        <taxon>Gnathifera</taxon>
        <taxon>Rotifera</taxon>
        <taxon>Eurotatoria</taxon>
        <taxon>Bdelloidea</taxon>
        <taxon>Philodinida</taxon>
        <taxon>Philodinidae</taxon>
        <taxon>Rotaria</taxon>
    </lineage>
</organism>
<keyword evidence="1" id="KW-0175">Coiled coil</keyword>
<gene>
    <name evidence="2" type="ORF">JXQ802_LOCUS58256</name>
</gene>
<name>A0A816GKF4_9BILA</name>
<keyword evidence="3" id="KW-1185">Reference proteome</keyword>
<proteinExistence type="predicted"/>
<evidence type="ECO:0000313" key="3">
    <source>
        <dbReference type="Proteomes" id="UP000663870"/>
    </source>
</evidence>
<evidence type="ECO:0000256" key="1">
    <source>
        <dbReference type="SAM" id="Coils"/>
    </source>
</evidence>
<reference evidence="2" key="1">
    <citation type="submission" date="2021-02" db="EMBL/GenBank/DDBJ databases">
        <authorList>
            <person name="Nowell W R."/>
        </authorList>
    </citation>
    <scope>NUCLEOTIDE SEQUENCE</scope>
</reference>
<sequence>MSEIRTLRDRLGITEHEVDKDLFGISNISVNELSSLNRQVVPHNSTSFDNPNESLIDEIHHLKERIDEFASNEKNLIQINEELQQQIHELTHKDNDKDGTIITNSIHMEQINSLTKETEQLKKDYYDLQEKYNYDKHELHSIIEQLREDIVDLDKTKQLYIGINIRIFSQQCLEEYPYLPV</sequence>
<accession>A0A816GKF4</accession>
<evidence type="ECO:0000313" key="2">
    <source>
        <dbReference type="EMBL" id="CAF1675217.1"/>
    </source>
</evidence>
<comment type="caution">
    <text evidence="2">The sequence shown here is derived from an EMBL/GenBank/DDBJ whole genome shotgun (WGS) entry which is preliminary data.</text>
</comment>
<feature type="coiled-coil region" evidence="1">
    <location>
        <begin position="52"/>
        <end position="131"/>
    </location>
</feature>
<dbReference type="Proteomes" id="UP000663870">
    <property type="component" value="Unassembled WGS sequence"/>
</dbReference>
<dbReference type="EMBL" id="CAJNOL010016429">
    <property type="protein sequence ID" value="CAF1675217.1"/>
    <property type="molecule type" value="Genomic_DNA"/>
</dbReference>
<protein>
    <submittedName>
        <fullName evidence="2">Uncharacterized protein</fullName>
    </submittedName>
</protein>
<dbReference type="AlphaFoldDB" id="A0A816GKF4"/>